<dbReference type="InterPro" id="IPR008971">
    <property type="entry name" value="HSP40/DnaJ_pept-bd"/>
</dbReference>
<dbReference type="FunFam" id="1.10.287.110:FF:000034">
    <property type="entry name" value="Chaperone protein DnaJ"/>
    <property type="match status" value="1"/>
</dbReference>
<dbReference type="PROSITE" id="PS51188">
    <property type="entry name" value="ZF_CR"/>
    <property type="match status" value="1"/>
</dbReference>
<protein>
    <recommendedName>
        <fullName evidence="8 9">Chaperone protein DnaJ</fullName>
    </recommendedName>
</protein>
<dbReference type="GO" id="GO:0051082">
    <property type="term" value="F:unfolded protein binding"/>
    <property type="evidence" value="ECO:0007669"/>
    <property type="project" value="UniProtKB-UniRule"/>
</dbReference>
<feature type="binding site" evidence="9">
    <location>
        <position position="173"/>
    </location>
    <ligand>
        <name>Zn(2+)</name>
        <dbReference type="ChEBI" id="CHEBI:29105"/>
        <label>2</label>
    </ligand>
</feature>
<keyword evidence="1 9" id="KW-0479">Metal-binding</keyword>
<keyword evidence="9" id="KW-0235">DNA replication</keyword>
<feature type="binding site" evidence="9">
    <location>
        <position position="213"/>
    </location>
    <ligand>
        <name>Zn(2+)</name>
        <dbReference type="ChEBI" id="CHEBI:29105"/>
        <label>1</label>
    </ligand>
</feature>
<dbReference type="Pfam" id="PF00226">
    <property type="entry name" value="DnaJ"/>
    <property type="match status" value="1"/>
</dbReference>
<dbReference type="SMART" id="SM00271">
    <property type="entry name" value="DnaJ"/>
    <property type="match status" value="1"/>
</dbReference>
<dbReference type="InterPro" id="IPR012724">
    <property type="entry name" value="DnaJ"/>
</dbReference>
<proteinExistence type="inferred from homology"/>
<feature type="binding site" evidence="9">
    <location>
        <position position="199"/>
    </location>
    <ligand>
        <name>Zn(2+)</name>
        <dbReference type="ChEBI" id="CHEBI:29105"/>
        <label>2</label>
    </ligand>
</feature>
<comment type="subunit">
    <text evidence="9">Homodimer.</text>
</comment>
<evidence type="ECO:0000256" key="1">
    <source>
        <dbReference type="ARBA" id="ARBA00022723"/>
    </source>
</evidence>
<feature type="binding site" evidence="9">
    <location>
        <position position="176"/>
    </location>
    <ligand>
        <name>Zn(2+)</name>
        <dbReference type="ChEBI" id="CHEBI:29105"/>
        <label>2</label>
    </ligand>
</feature>
<dbReference type="SUPFAM" id="SSF46565">
    <property type="entry name" value="Chaperone J-domain"/>
    <property type="match status" value="1"/>
</dbReference>
<evidence type="ECO:0000256" key="7">
    <source>
        <dbReference type="ARBA" id="ARBA00061004"/>
    </source>
</evidence>
<keyword evidence="14" id="KW-1185">Reference proteome</keyword>
<dbReference type="Pfam" id="PF00684">
    <property type="entry name" value="DnaJ_CXXCXGXG"/>
    <property type="match status" value="1"/>
</dbReference>
<keyword evidence="9" id="KW-0346">Stress response</keyword>
<dbReference type="EMBL" id="PHNE01000004">
    <property type="protein sequence ID" value="PPE05217.1"/>
    <property type="molecule type" value="Genomic_DNA"/>
</dbReference>
<dbReference type="PANTHER" id="PTHR43096">
    <property type="entry name" value="DNAJ HOMOLOG 1, MITOCHONDRIAL-RELATED"/>
    <property type="match status" value="1"/>
</dbReference>
<dbReference type="CDD" id="cd10747">
    <property type="entry name" value="DnaJ_C"/>
    <property type="match status" value="1"/>
</dbReference>
<dbReference type="Gene3D" id="2.10.230.10">
    <property type="entry name" value="Heat shock protein DnaJ, cysteine-rich domain"/>
    <property type="match status" value="1"/>
</dbReference>
<dbReference type="NCBIfam" id="TIGR02349">
    <property type="entry name" value="DnaJ_bact"/>
    <property type="match status" value="1"/>
</dbReference>
<dbReference type="FunFam" id="2.10.230.10:FF:000002">
    <property type="entry name" value="Molecular chaperone DnaJ"/>
    <property type="match status" value="1"/>
</dbReference>
<feature type="repeat" description="CXXCXGXG motif" evidence="9">
    <location>
        <begin position="156"/>
        <end position="163"/>
    </location>
</feature>
<keyword evidence="9" id="KW-0963">Cytoplasm</keyword>
<comment type="domain">
    <text evidence="9">The J domain is necessary and sufficient to stimulate DnaK ATPase activity. Zinc center 1 plays an important role in the autonomous, DnaK-independent chaperone activity of DnaJ. Zinc center 2 is essential for interaction with DnaK and for DnaJ activity.</text>
</comment>
<dbReference type="InterPro" id="IPR036869">
    <property type="entry name" value="J_dom_sf"/>
</dbReference>
<dbReference type="Gene3D" id="1.10.287.110">
    <property type="entry name" value="DnaJ domain"/>
    <property type="match status" value="1"/>
</dbReference>
<evidence type="ECO:0000313" key="14">
    <source>
        <dbReference type="Proteomes" id="UP000237865"/>
    </source>
</evidence>
<feature type="domain" description="CR-type" evidence="12">
    <location>
        <begin position="143"/>
        <end position="225"/>
    </location>
</feature>
<dbReference type="Pfam" id="PF01556">
    <property type="entry name" value="DnaJ_C"/>
    <property type="match status" value="1"/>
</dbReference>
<dbReference type="InterPro" id="IPR001623">
    <property type="entry name" value="DnaJ_domain"/>
</dbReference>
<dbReference type="GO" id="GO:0006260">
    <property type="term" value="P:DNA replication"/>
    <property type="evidence" value="ECO:0007669"/>
    <property type="project" value="UniProtKB-KW"/>
</dbReference>
<feature type="domain" description="J" evidence="11">
    <location>
        <begin position="5"/>
        <end position="69"/>
    </location>
</feature>
<dbReference type="SUPFAM" id="SSF49493">
    <property type="entry name" value="HSP40/DnaJ peptide-binding domain"/>
    <property type="match status" value="2"/>
</dbReference>
<dbReference type="CDD" id="cd10719">
    <property type="entry name" value="DnaJ_zf"/>
    <property type="match status" value="1"/>
</dbReference>
<evidence type="ECO:0000256" key="9">
    <source>
        <dbReference type="HAMAP-Rule" id="MF_01152"/>
    </source>
</evidence>
<comment type="subcellular location">
    <subcellularLocation>
        <location evidence="9">Cytoplasm</location>
    </subcellularLocation>
</comment>
<evidence type="ECO:0000256" key="2">
    <source>
        <dbReference type="ARBA" id="ARBA00022737"/>
    </source>
</evidence>
<dbReference type="RefSeq" id="WP_028126482.1">
    <property type="nucleotide sequence ID" value="NZ_PHNE01000004.1"/>
</dbReference>
<reference evidence="13 14" key="1">
    <citation type="submission" date="2017-11" db="EMBL/GenBank/DDBJ databases">
        <title>Genome sequence of Entomoplasma lucivorax PIPN-2 (ATCC 49196).</title>
        <authorList>
            <person name="Lo W.-S."/>
            <person name="Gasparich G.E."/>
            <person name="Kuo C.-H."/>
        </authorList>
    </citation>
    <scope>NUCLEOTIDE SEQUENCE [LARGE SCALE GENOMIC DNA]</scope>
    <source>
        <strain evidence="13 14">PIPN-2</strain>
    </source>
</reference>
<dbReference type="GO" id="GO:0005524">
    <property type="term" value="F:ATP binding"/>
    <property type="evidence" value="ECO:0007669"/>
    <property type="project" value="InterPro"/>
</dbReference>
<gene>
    <name evidence="9 13" type="primary">dnaJ</name>
    <name evidence="13" type="ORF">ELUCI_v1c07530</name>
</gene>
<dbReference type="CDD" id="cd06257">
    <property type="entry name" value="DnaJ"/>
    <property type="match status" value="1"/>
</dbReference>
<keyword evidence="4 9" id="KW-0862">Zinc</keyword>
<dbReference type="GO" id="GO:0009408">
    <property type="term" value="P:response to heat"/>
    <property type="evidence" value="ECO:0007669"/>
    <property type="project" value="InterPro"/>
</dbReference>
<dbReference type="PRINTS" id="PR00625">
    <property type="entry name" value="JDOMAIN"/>
</dbReference>
<dbReference type="Gene3D" id="2.60.260.20">
    <property type="entry name" value="Urease metallochaperone UreE, N-terminal domain"/>
    <property type="match status" value="2"/>
</dbReference>
<comment type="cofactor">
    <cofactor evidence="9">
        <name>Zn(2+)</name>
        <dbReference type="ChEBI" id="CHEBI:29105"/>
    </cofactor>
    <text evidence="9">Binds 2 Zn(2+) ions per monomer.</text>
</comment>
<evidence type="ECO:0000313" key="13">
    <source>
        <dbReference type="EMBL" id="PPE05217.1"/>
    </source>
</evidence>
<dbReference type="GO" id="GO:0005737">
    <property type="term" value="C:cytoplasm"/>
    <property type="evidence" value="ECO:0007669"/>
    <property type="project" value="UniProtKB-SubCell"/>
</dbReference>
<keyword evidence="3 9" id="KW-0863">Zinc-finger</keyword>
<feature type="repeat" description="CXXCXGXG motif" evidence="9">
    <location>
        <begin position="213"/>
        <end position="220"/>
    </location>
</feature>
<accession>A0A2S5RD43</accession>
<keyword evidence="5 9" id="KW-0143">Chaperone</keyword>
<feature type="repeat" description="CXXCXGXG motif" evidence="9">
    <location>
        <begin position="199"/>
        <end position="206"/>
    </location>
</feature>
<feature type="binding site" evidence="9">
    <location>
        <position position="156"/>
    </location>
    <ligand>
        <name>Zn(2+)</name>
        <dbReference type="ChEBI" id="CHEBI:29105"/>
        <label>1</label>
    </ligand>
</feature>
<evidence type="ECO:0000256" key="8">
    <source>
        <dbReference type="ARBA" id="ARBA00067609"/>
    </source>
</evidence>
<feature type="binding site" evidence="9">
    <location>
        <position position="216"/>
    </location>
    <ligand>
        <name>Zn(2+)</name>
        <dbReference type="ChEBI" id="CHEBI:29105"/>
        <label>1</label>
    </ligand>
</feature>
<evidence type="ECO:0000256" key="10">
    <source>
        <dbReference type="PROSITE-ProRule" id="PRU00546"/>
    </source>
</evidence>
<feature type="binding site" evidence="9">
    <location>
        <position position="202"/>
    </location>
    <ligand>
        <name>Zn(2+)</name>
        <dbReference type="ChEBI" id="CHEBI:29105"/>
        <label>2</label>
    </ligand>
</feature>
<evidence type="ECO:0000259" key="12">
    <source>
        <dbReference type="PROSITE" id="PS51188"/>
    </source>
</evidence>
<feature type="zinc finger region" description="CR-type" evidence="10">
    <location>
        <begin position="143"/>
        <end position="225"/>
    </location>
</feature>
<dbReference type="GO" id="GO:0008270">
    <property type="term" value="F:zinc ion binding"/>
    <property type="evidence" value="ECO:0007669"/>
    <property type="project" value="UniProtKB-UniRule"/>
</dbReference>
<evidence type="ECO:0000259" key="11">
    <source>
        <dbReference type="PROSITE" id="PS50076"/>
    </source>
</evidence>
<sequence>MAKRDYYEVLGVPKTATDQEIKKAYRTLAKKYHPDVNKNHNAEEKFKEINEAAEILLDADKRKRYDQFGHAGVEGQAGGFGGFGNFEDFFSDIFGGGFGGGFSGFDSFFGQQNTSHQNRRQQTRRGEDIILDVVLNFKELMFGVDKTTTLNLLTQCQLCHGVGAENPQDVHTCQRCKGSGAIITMQHMGPLSFQSQQTCPDCRGAGKTFTNKCKECRGAGYYQAKTEVHLPIPKSLRPGQQLMLDGQGHWSTSQGPRGNIYVNVKLKESNVFKISGTSDIIMKFNLSYLDAILGNEIVVPTYDGDVKIKVPKGISTDEYITIKDKGLYKEAYSNKRGDLKLWIKIVVPTSVDKKVKAQLEEVEKDSHFQVKNILE</sequence>
<dbReference type="HAMAP" id="MF_01152">
    <property type="entry name" value="DnaJ"/>
    <property type="match status" value="1"/>
</dbReference>
<dbReference type="PROSITE" id="PS50076">
    <property type="entry name" value="DNAJ_2"/>
    <property type="match status" value="1"/>
</dbReference>
<dbReference type="PANTHER" id="PTHR43096:SF10">
    <property type="entry name" value="CHAPERONE PROTEIN DNAJ A6, CHLOROPLASTIC"/>
    <property type="match status" value="1"/>
</dbReference>
<dbReference type="SUPFAM" id="SSF57938">
    <property type="entry name" value="DnaJ/Hsp40 cysteine-rich domain"/>
    <property type="match status" value="1"/>
</dbReference>
<organism evidence="13 14">
    <name type="scientific">Williamsoniiplasma lucivorax</name>
    <dbReference type="NCBI Taxonomy" id="209274"/>
    <lineage>
        <taxon>Bacteria</taxon>
        <taxon>Bacillati</taxon>
        <taxon>Mycoplasmatota</taxon>
        <taxon>Mollicutes</taxon>
        <taxon>Entomoplasmatales</taxon>
        <taxon>Williamsoniiplasma</taxon>
    </lineage>
</organism>
<dbReference type="InterPro" id="IPR036410">
    <property type="entry name" value="HSP_DnaJ_Cys-rich_dom_sf"/>
</dbReference>
<evidence type="ECO:0000256" key="3">
    <source>
        <dbReference type="ARBA" id="ARBA00022771"/>
    </source>
</evidence>
<dbReference type="InterPro" id="IPR001305">
    <property type="entry name" value="HSP_DnaJ_Cys-rich_dom"/>
</dbReference>
<comment type="caution">
    <text evidence="13">The sequence shown here is derived from an EMBL/GenBank/DDBJ whole genome shotgun (WGS) entry which is preliminary data.</text>
</comment>
<evidence type="ECO:0000256" key="4">
    <source>
        <dbReference type="ARBA" id="ARBA00022833"/>
    </source>
</evidence>
<keyword evidence="2 9" id="KW-0677">Repeat</keyword>
<name>A0A2S5RD43_9MOLU</name>
<comment type="function">
    <text evidence="6 9">Participates actively in the response to hyperosmotic and heat shock by preventing the aggregation of stress-denatured proteins and by disaggregating proteins, also in an autonomous, DnaK-independent fashion. Unfolded proteins bind initially to DnaJ; upon interaction with the DnaJ-bound protein, DnaK hydrolyzes its bound ATP, resulting in the formation of a stable complex. GrpE releases ADP from DnaK; ATP binding to DnaK triggers the release of the substrate protein, thus completing the reaction cycle. Several rounds of ATP-dependent interactions between DnaJ, DnaK and GrpE are required for fully efficient folding. Also involved, together with DnaK and GrpE, in the DNA replication of plasmids through activation of initiation proteins.</text>
</comment>
<feature type="repeat" description="CXXCXGXG motif" evidence="9">
    <location>
        <begin position="173"/>
        <end position="180"/>
    </location>
</feature>
<dbReference type="GO" id="GO:0042026">
    <property type="term" value="P:protein refolding"/>
    <property type="evidence" value="ECO:0007669"/>
    <property type="project" value="TreeGrafter"/>
</dbReference>
<evidence type="ECO:0000256" key="6">
    <source>
        <dbReference type="ARBA" id="ARBA00053423"/>
    </source>
</evidence>
<dbReference type="AlphaFoldDB" id="A0A2S5RD43"/>
<evidence type="ECO:0000256" key="5">
    <source>
        <dbReference type="ARBA" id="ARBA00023186"/>
    </source>
</evidence>
<dbReference type="Proteomes" id="UP000237865">
    <property type="component" value="Unassembled WGS sequence"/>
</dbReference>
<feature type="binding site" evidence="9">
    <location>
        <position position="159"/>
    </location>
    <ligand>
        <name>Zn(2+)</name>
        <dbReference type="ChEBI" id="CHEBI:29105"/>
        <label>1</label>
    </ligand>
</feature>
<dbReference type="STRING" id="1399797.GCA_000518285_00453"/>
<dbReference type="InterPro" id="IPR002939">
    <property type="entry name" value="DnaJ_C"/>
</dbReference>
<comment type="similarity">
    <text evidence="7 9">Belongs to the DnaJ family.</text>
</comment>
<dbReference type="GO" id="GO:0031072">
    <property type="term" value="F:heat shock protein binding"/>
    <property type="evidence" value="ECO:0007669"/>
    <property type="project" value="InterPro"/>
</dbReference>